<protein>
    <submittedName>
        <fullName evidence="1">Uncharacterized protein</fullName>
    </submittedName>
</protein>
<sequence>MTADELNRSWTDQLAPPHRQVWDRLRAEGIEAAWMDDFAPRFVVSQQGEVLATHLKGERPAGVVVPAALFEAGHKLEAEQPGLKILPPMASL</sequence>
<gene>
    <name evidence="1" type="ORF">N0D28_07470</name>
</gene>
<evidence type="ECO:0000313" key="1">
    <source>
        <dbReference type="EMBL" id="UWX65480.1"/>
    </source>
</evidence>
<name>A0ABY5YK36_9DEIO</name>
<dbReference type="EMBL" id="CP104213">
    <property type="protein sequence ID" value="UWX65480.1"/>
    <property type="molecule type" value="Genomic_DNA"/>
</dbReference>
<reference evidence="1" key="1">
    <citation type="submission" date="2022-09" db="EMBL/GenBank/DDBJ databases">
        <title>genome sequence of Deinococcus rubellus.</title>
        <authorList>
            <person name="Srinivasan S."/>
        </authorList>
    </citation>
    <scope>NUCLEOTIDE SEQUENCE</scope>
    <source>
        <strain evidence="1">Ant6</strain>
    </source>
</reference>
<keyword evidence="2" id="KW-1185">Reference proteome</keyword>
<dbReference type="RefSeq" id="WP_260561735.1">
    <property type="nucleotide sequence ID" value="NZ_BAABEC010000189.1"/>
</dbReference>
<organism evidence="1 2">
    <name type="scientific">Deinococcus rubellus</name>
    <dbReference type="NCBI Taxonomy" id="1889240"/>
    <lineage>
        <taxon>Bacteria</taxon>
        <taxon>Thermotogati</taxon>
        <taxon>Deinococcota</taxon>
        <taxon>Deinococci</taxon>
        <taxon>Deinococcales</taxon>
        <taxon>Deinococcaceae</taxon>
        <taxon>Deinococcus</taxon>
    </lineage>
</organism>
<accession>A0ABY5YK36</accession>
<dbReference type="Proteomes" id="UP001060261">
    <property type="component" value="Chromosome"/>
</dbReference>
<evidence type="ECO:0000313" key="2">
    <source>
        <dbReference type="Proteomes" id="UP001060261"/>
    </source>
</evidence>
<proteinExistence type="predicted"/>